<feature type="chain" id="PRO_5045732721" evidence="7">
    <location>
        <begin position="29"/>
        <end position="546"/>
    </location>
</feature>
<dbReference type="InterPro" id="IPR006059">
    <property type="entry name" value="SBP"/>
</dbReference>
<dbReference type="Proteomes" id="UP001596989">
    <property type="component" value="Unassembled WGS sequence"/>
</dbReference>
<proteinExistence type="predicted"/>
<sequence>MKKTKLNKNMLMILISVLLLLSACSSNNVNQSDSNKETQSPGASANTGSDKPSASADTDPFAEKMTLNVYHAGSWAPGTAFPPKEDDVQRQLLEKAVNIDLQMTVPQQGEDMTKLNSLLAAGNIPDLIFFNDRTQAVKYYQDGVIAELDGYIEKFGALKSRFTEDQWNALTFQDKLIGTPGYEAVSGIVGWWIRKDWLATLGLDIPSTTEELFDVMKAFTFDDPDRNGKNDTYGMVVGVPKDGNISSPAGAGLGLNALMWLFGVNPHKVDISKGQIMNHNTDPKMKEAVTYINRMVTEQVIDPDWVTISEGAKIVEKIQKGRQGIAFADWRMMDNPTQLYELSGEEVEWVSIPPVKGPDGKQILGESAFQGNLWAISAHAAADPEKVKRILALLEYWYADEEAYPYFSYGDKDVFWKLEGDTVVRLMPEQATADDYRYNNHYKMPRRADDPKYYNFKNPEVTGAAHQTNISHSISPKPSVYLVPDESDSLYQDRMKYVNEMLLRFIYGREPIANWDSYIQTLEDTYKLESYEENIVQQFKEQGLMQ</sequence>
<feature type="region of interest" description="Disordered" evidence="6">
    <location>
        <begin position="28"/>
        <end position="58"/>
    </location>
</feature>
<gene>
    <name evidence="8" type="ORF">ACFQ2I_23100</name>
</gene>
<evidence type="ECO:0000313" key="9">
    <source>
        <dbReference type="Proteomes" id="UP001596989"/>
    </source>
</evidence>
<keyword evidence="4" id="KW-0564">Palmitate</keyword>
<dbReference type="RefSeq" id="WP_377568632.1">
    <property type="nucleotide sequence ID" value="NZ_JBHTJZ010000072.1"/>
</dbReference>
<feature type="signal peptide" evidence="7">
    <location>
        <begin position="1"/>
        <end position="28"/>
    </location>
</feature>
<evidence type="ECO:0000256" key="3">
    <source>
        <dbReference type="ARBA" id="ARBA00023136"/>
    </source>
</evidence>
<name>A0ABW3HXE9_9BACL</name>
<comment type="caution">
    <text evidence="8">The sequence shown here is derived from an EMBL/GenBank/DDBJ whole genome shotgun (WGS) entry which is preliminary data.</text>
</comment>
<evidence type="ECO:0000256" key="2">
    <source>
        <dbReference type="ARBA" id="ARBA00022729"/>
    </source>
</evidence>
<dbReference type="EMBL" id="JBHTJZ010000072">
    <property type="protein sequence ID" value="MFD0962232.1"/>
    <property type="molecule type" value="Genomic_DNA"/>
</dbReference>
<feature type="compositionally biased region" description="Polar residues" evidence="6">
    <location>
        <begin position="31"/>
        <end position="56"/>
    </location>
</feature>
<keyword evidence="1" id="KW-1003">Cell membrane</keyword>
<dbReference type="PANTHER" id="PTHR43649">
    <property type="entry name" value="ARABINOSE-BINDING PROTEIN-RELATED"/>
    <property type="match status" value="1"/>
</dbReference>
<dbReference type="Pfam" id="PF13416">
    <property type="entry name" value="SBP_bac_8"/>
    <property type="match status" value="1"/>
</dbReference>
<protein>
    <submittedName>
        <fullName evidence="8">Extracellular solute-binding protein</fullName>
    </submittedName>
</protein>
<dbReference type="PROSITE" id="PS51257">
    <property type="entry name" value="PROKAR_LIPOPROTEIN"/>
    <property type="match status" value="1"/>
</dbReference>
<reference evidence="9" key="1">
    <citation type="journal article" date="2019" name="Int. J. Syst. Evol. Microbiol.">
        <title>The Global Catalogue of Microorganisms (GCM) 10K type strain sequencing project: providing services to taxonomists for standard genome sequencing and annotation.</title>
        <authorList>
            <consortium name="The Broad Institute Genomics Platform"/>
            <consortium name="The Broad Institute Genome Sequencing Center for Infectious Disease"/>
            <person name="Wu L."/>
            <person name="Ma J."/>
        </authorList>
    </citation>
    <scope>NUCLEOTIDE SEQUENCE [LARGE SCALE GENOMIC DNA]</scope>
    <source>
        <strain evidence="9">CCUG 59129</strain>
    </source>
</reference>
<keyword evidence="2 7" id="KW-0732">Signal</keyword>
<evidence type="ECO:0000256" key="4">
    <source>
        <dbReference type="ARBA" id="ARBA00023139"/>
    </source>
</evidence>
<evidence type="ECO:0000256" key="6">
    <source>
        <dbReference type="SAM" id="MobiDB-lite"/>
    </source>
</evidence>
<accession>A0ABW3HXE9</accession>
<dbReference type="InterPro" id="IPR050490">
    <property type="entry name" value="Bact_solute-bd_prot1"/>
</dbReference>
<organism evidence="8 9">
    <name type="scientific">Paenibacillus chungangensis</name>
    <dbReference type="NCBI Taxonomy" id="696535"/>
    <lineage>
        <taxon>Bacteria</taxon>
        <taxon>Bacillati</taxon>
        <taxon>Bacillota</taxon>
        <taxon>Bacilli</taxon>
        <taxon>Bacillales</taxon>
        <taxon>Paenibacillaceae</taxon>
        <taxon>Paenibacillus</taxon>
    </lineage>
</organism>
<keyword evidence="3" id="KW-0472">Membrane</keyword>
<evidence type="ECO:0000256" key="5">
    <source>
        <dbReference type="ARBA" id="ARBA00023288"/>
    </source>
</evidence>
<keyword evidence="5" id="KW-0449">Lipoprotein</keyword>
<evidence type="ECO:0000256" key="1">
    <source>
        <dbReference type="ARBA" id="ARBA00022475"/>
    </source>
</evidence>
<dbReference type="Gene3D" id="3.40.190.10">
    <property type="entry name" value="Periplasmic binding protein-like II"/>
    <property type="match status" value="2"/>
</dbReference>
<evidence type="ECO:0000313" key="8">
    <source>
        <dbReference type="EMBL" id="MFD0962232.1"/>
    </source>
</evidence>
<keyword evidence="9" id="KW-1185">Reference proteome</keyword>
<dbReference type="PANTHER" id="PTHR43649:SF33">
    <property type="entry name" value="POLYGALACTURONAN_RHAMNOGALACTURONAN-BINDING PROTEIN YTCQ"/>
    <property type="match status" value="1"/>
</dbReference>
<dbReference type="SUPFAM" id="SSF53850">
    <property type="entry name" value="Periplasmic binding protein-like II"/>
    <property type="match status" value="1"/>
</dbReference>
<evidence type="ECO:0000256" key="7">
    <source>
        <dbReference type="SAM" id="SignalP"/>
    </source>
</evidence>